<dbReference type="InterPro" id="IPR005122">
    <property type="entry name" value="Uracil-DNA_glycosylase-like"/>
</dbReference>
<evidence type="ECO:0000256" key="3">
    <source>
        <dbReference type="ARBA" id="ARBA00023204"/>
    </source>
</evidence>
<name>A0A6J5IXP1_9BURK</name>
<dbReference type="InterPro" id="IPR036895">
    <property type="entry name" value="Uracil-DNA_glycosylase-like_sf"/>
</dbReference>
<dbReference type="GO" id="GO:0006285">
    <property type="term" value="P:base-excision repair, AP site formation"/>
    <property type="evidence" value="ECO:0007669"/>
    <property type="project" value="InterPro"/>
</dbReference>
<dbReference type="AlphaFoldDB" id="A0A6J5IXP1"/>
<dbReference type="PANTHER" id="PTHR12159:SF9">
    <property type="entry name" value="G_T MISMATCH-SPECIFIC THYMINE DNA GLYCOSYLASE"/>
    <property type="match status" value="1"/>
</dbReference>
<feature type="domain" description="Uracil-DNA glycosylase-like" evidence="4">
    <location>
        <begin position="18"/>
        <end position="169"/>
    </location>
</feature>
<dbReference type="NCBIfam" id="NF007570">
    <property type="entry name" value="PRK10201.1"/>
    <property type="match status" value="1"/>
</dbReference>
<dbReference type="CDD" id="cd10028">
    <property type="entry name" value="UDG-F2_TDG_MUG"/>
    <property type="match status" value="1"/>
</dbReference>
<protein>
    <submittedName>
        <fullName evidence="5">DNA glycosylase</fullName>
    </submittedName>
</protein>
<dbReference type="SUPFAM" id="SSF52141">
    <property type="entry name" value="Uracil-DNA glycosylase-like"/>
    <property type="match status" value="1"/>
</dbReference>
<keyword evidence="1" id="KW-0227">DNA damage</keyword>
<evidence type="ECO:0000313" key="6">
    <source>
        <dbReference type="Proteomes" id="UP000494301"/>
    </source>
</evidence>
<accession>A0A6J5IXP1</accession>
<keyword evidence="3" id="KW-0234">DNA repair</keyword>
<evidence type="ECO:0000259" key="4">
    <source>
        <dbReference type="Pfam" id="PF03167"/>
    </source>
</evidence>
<dbReference type="Pfam" id="PF03167">
    <property type="entry name" value="UDG"/>
    <property type="match status" value="1"/>
</dbReference>
<dbReference type="Gene3D" id="3.40.470.10">
    <property type="entry name" value="Uracil-DNA glycosylase-like domain"/>
    <property type="match status" value="1"/>
</dbReference>
<evidence type="ECO:0000313" key="5">
    <source>
        <dbReference type="EMBL" id="CAB3964577.1"/>
    </source>
</evidence>
<dbReference type="PANTHER" id="PTHR12159">
    <property type="entry name" value="G/T AND G/U MISMATCH-SPECIFIC DNA GLYCOSYLASE"/>
    <property type="match status" value="1"/>
</dbReference>
<evidence type="ECO:0000256" key="2">
    <source>
        <dbReference type="ARBA" id="ARBA00022801"/>
    </source>
</evidence>
<evidence type="ECO:0000256" key="1">
    <source>
        <dbReference type="ARBA" id="ARBA00022763"/>
    </source>
</evidence>
<dbReference type="InterPro" id="IPR015637">
    <property type="entry name" value="MUG/TDG"/>
</dbReference>
<sequence>MPAIRMSSGPSCHTLADLIAPHLDVLFCGINPGLTAAATGHHFAGRSNRFWRVIHLAGFTPAEISPQDDHAILQYGCGLTAVVKRPTASADQLSRAEFIAAAAEFEHKVARYGPRFVAFLGKAAYSALSRQREVEWGLQPARMQGASVWVLPNPSGRNLAFGLDDLVDAYRQLRLQAKAVSGRQPEGRDAAR</sequence>
<proteinExistence type="predicted"/>
<organism evidence="5 6">
    <name type="scientific">Burkholderia aenigmatica</name>
    <dbReference type="NCBI Taxonomy" id="2015348"/>
    <lineage>
        <taxon>Bacteria</taxon>
        <taxon>Pseudomonadati</taxon>
        <taxon>Pseudomonadota</taxon>
        <taxon>Betaproteobacteria</taxon>
        <taxon>Burkholderiales</taxon>
        <taxon>Burkholderiaceae</taxon>
        <taxon>Burkholderia</taxon>
        <taxon>Burkholderia cepacia complex</taxon>
    </lineage>
</organism>
<keyword evidence="2" id="KW-0378">Hydrolase</keyword>
<dbReference type="EMBL" id="CABWIL020000009">
    <property type="protein sequence ID" value="CAB3964577.1"/>
    <property type="molecule type" value="Genomic_DNA"/>
</dbReference>
<gene>
    <name evidence="5" type="ORF">BLA3211_02875</name>
</gene>
<dbReference type="Proteomes" id="UP000494301">
    <property type="component" value="Unassembled WGS sequence"/>
</dbReference>
<dbReference type="GO" id="GO:0004844">
    <property type="term" value="F:uracil DNA N-glycosylase activity"/>
    <property type="evidence" value="ECO:0007669"/>
    <property type="project" value="TreeGrafter"/>
</dbReference>
<dbReference type="GO" id="GO:0008263">
    <property type="term" value="F:pyrimidine-specific mismatch base pair DNA N-glycosylase activity"/>
    <property type="evidence" value="ECO:0007669"/>
    <property type="project" value="TreeGrafter"/>
</dbReference>
<reference evidence="5 6" key="1">
    <citation type="submission" date="2020-04" db="EMBL/GenBank/DDBJ databases">
        <authorList>
            <person name="Depoorter E."/>
        </authorList>
    </citation>
    <scope>NUCLEOTIDE SEQUENCE [LARGE SCALE GENOMIC DNA]</scope>
    <source>
        <strain evidence="5 6">BCC0217</strain>
    </source>
</reference>